<comment type="caution">
    <text evidence="1">The sequence shown here is derived from an EMBL/GenBank/DDBJ whole genome shotgun (WGS) entry which is preliminary data.</text>
</comment>
<accession>A0ACC0VM40</accession>
<gene>
    <name evidence="1" type="ORF">PsorP6_003991</name>
</gene>
<name>A0ACC0VM40_9STRA</name>
<sequence length="104" mass="11616">MGPIEPPLKGGANHHILNRIPNTAWRDTCPIEIVDGILPVLDYLRVFGSEGFHCIGDSKRTNATPKAHRCLFLGYSGTFKAYIVWDLEDERIVTVVLDERPPSS</sequence>
<organism evidence="1 2">
    <name type="scientific">Peronosclerospora sorghi</name>
    <dbReference type="NCBI Taxonomy" id="230839"/>
    <lineage>
        <taxon>Eukaryota</taxon>
        <taxon>Sar</taxon>
        <taxon>Stramenopiles</taxon>
        <taxon>Oomycota</taxon>
        <taxon>Peronosporomycetes</taxon>
        <taxon>Peronosporales</taxon>
        <taxon>Peronosporaceae</taxon>
        <taxon>Peronosclerospora</taxon>
    </lineage>
</organism>
<keyword evidence="2" id="KW-1185">Reference proteome</keyword>
<dbReference type="EMBL" id="CM047587">
    <property type="protein sequence ID" value="KAI9907570.1"/>
    <property type="molecule type" value="Genomic_DNA"/>
</dbReference>
<proteinExistence type="predicted"/>
<reference evidence="1 2" key="1">
    <citation type="journal article" date="2022" name="bioRxiv">
        <title>The genome of the oomycete Peronosclerospora sorghi, a cosmopolitan pathogen of maize and sorghum, is inflated with dispersed pseudogenes.</title>
        <authorList>
            <person name="Fletcher K."/>
            <person name="Martin F."/>
            <person name="Isakeit T."/>
            <person name="Cavanaugh K."/>
            <person name="Magill C."/>
            <person name="Michelmore R."/>
        </authorList>
    </citation>
    <scope>NUCLEOTIDE SEQUENCE [LARGE SCALE GENOMIC DNA]</scope>
    <source>
        <strain evidence="1">P6</strain>
    </source>
</reference>
<evidence type="ECO:0000313" key="1">
    <source>
        <dbReference type="EMBL" id="KAI9907570.1"/>
    </source>
</evidence>
<evidence type="ECO:0000313" key="2">
    <source>
        <dbReference type="Proteomes" id="UP001163321"/>
    </source>
</evidence>
<protein>
    <submittedName>
        <fullName evidence="1">Uncharacterized protein</fullName>
    </submittedName>
</protein>
<dbReference type="Proteomes" id="UP001163321">
    <property type="component" value="Chromosome 8"/>
</dbReference>